<feature type="domain" description="Methyltransferase" evidence="3">
    <location>
        <begin position="79"/>
        <end position="183"/>
    </location>
</feature>
<dbReference type="GO" id="GO:0032259">
    <property type="term" value="P:methylation"/>
    <property type="evidence" value="ECO:0007669"/>
    <property type="project" value="UniProtKB-KW"/>
</dbReference>
<protein>
    <submittedName>
        <fullName evidence="4">Class I SAM-dependent methyltransferase</fullName>
    </submittedName>
</protein>
<feature type="compositionally biased region" description="Low complexity" evidence="1">
    <location>
        <begin position="225"/>
        <end position="242"/>
    </location>
</feature>
<dbReference type="Proteomes" id="UP001058860">
    <property type="component" value="Chromosome"/>
</dbReference>
<dbReference type="PANTHER" id="PTHR45277:SF1">
    <property type="entry name" value="EXPRESSED PROTEIN"/>
    <property type="match status" value="1"/>
</dbReference>
<keyword evidence="2" id="KW-1133">Transmembrane helix</keyword>
<sequence>MTLRGKPPGQYGVDAPYVPILSALAAVVCGVLAVVLGPGWLFPAVIFGAQVVIYLHTTLRGKFAAWDGVLDELAEPGTVLDVGCGRGMVAIKAASRFDAAKVTGVDLWRSRDQSGNDPAVSAKNAADAGVGDRVEFVTGDMTELPLPDDAFDLVTANVSIQNVKDRELRRQTIEEILRVGRPGAEIAIVDMQYTKQYEDDLRALGAEGVSRRTLGPSGWFGGPWAASPARAGPRPAGSGVAVDRQPHRSADGGGDALIVGGVAVADMDRGGLLDHAHEGQ</sequence>
<organism evidence="4 5">
    <name type="scientific">Svornostia abyssi</name>
    <dbReference type="NCBI Taxonomy" id="2898438"/>
    <lineage>
        <taxon>Bacteria</taxon>
        <taxon>Bacillati</taxon>
        <taxon>Actinomycetota</taxon>
        <taxon>Thermoleophilia</taxon>
        <taxon>Solirubrobacterales</taxon>
        <taxon>Baekduiaceae</taxon>
        <taxon>Svornostia</taxon>
    </lineage>
</organism>
<dbReference type="Pfam" id="PF13649">
    <property type="entry name" value="Methyltransf_25"/>
    <property type="match status" value="1"/>
</dbReference>
<evidence type="ECO:0000313" key="5">
    <source>
        <dbReference type="Proteomes" id="UP001058860"/>
    </source>
</evidence>
<dbReference type="Gene3D" id="3.40.50.150">
    <property type="entry name" value="Vaccinia Virus protein VP39"/>
    <property type="match status" value="1"/>
</dbReference>
<feature type="transmembrane region" description="Helical" evidence="2">
    <location>
        <begin position="20"/>
        <end position="53"/>
    </location>
</feature>
<proteinExistence type="predicted"/>
<evidence type="ECO:0000256" key="1">
    <source>
        <dbReference type="SAM" id="MobiDB-lite"/>
    </source>
</evidence>
<dbReference type="EMBL" id="CP088295">
    <property type="protein sequence ID" value="UUY05708.1"/>
    <property type="molecule type" value="Genomic_DNA"/>
</dbReference>
<keyword evidence="5" id="KW-1185">Reference proteome</keyword>
<keyword evidence="2" id="KW-0812">Transmembrane</keyword>
<dbReference type="SUPFAM" id="SSF53335">
    <property type="entry name" value="S-adenosyl-L-methionine-dependent methyltransferases"/>
    <property type="match status" value="1"/>
</dbReference>
<dbReference type="CDD" id="cd02440">
    <property type="entry name" value="AdoMet_MTases"/>
    <property type="match status" value="1"/>
</dbReference>
<feature type="region of interest" description="Disordered" evidence="1">
    <location>
        <begin position="225"/>
        <end position="254"/>
    </location>
</feature>
<accession>A0ABY5PLY9</accession>
<evidence type="ECO:0000313" key="4">
    <source>
        <dbReference type="EMBL" id="UUY05708.1"/>
    </source>
</evidence>
<keyword evidence="4" id="KW-0489">Methyltransferase</keyword>
<reference evidence="5" key="1">
    <citation type="submission" date="2021-11" db="EMBL/GenBank/DDBJ databases">
        <title>Cultivation dependent microbiological survey of springs from the worlds oldest radium mine currently devoted to the extraction of radon-saturated water.</title>
        <authorList>
            <person name="Kapinusova G."/>
            <person name="Smrhova T."/>
            <person name="Strejcek M."/>
            <person name="Suman J."/>
            <person name="Jani K."/>
            <person name="Pajer P."/>
            <person name="Uhlik O."/>
        </authorList>
    </citation>
    <scope>NUCLEOTIDE SEQUENCE [LARGE SCALE GENOMIC DNA]</scope>
    <source>
        <strain evidence="5">J379</strain>
    </source>
</reference>
<gene>
    <name evidence="4" type="ORF">LRS13_09360</name>
</gene>
<name>A0ABY5PLY9_9ACTN</name>
<evidence type="ECO:0000259" key="3">
    <source>
        <dbReference type="Pfam" id="PF13649"/>
    </source>
</evidence>
<dbReference type="InterPro" id="IPR029063">
    <property type="entry name" value="SAM-dependent_MTases_sf"/>
</dbReference>
<evidence type="ECO:0000256" key="2">
    <source>
        <dbReference type="SAM" id="Phobius"/>
    </source>
</evidence>
<dbReference type="GO" id="GO:0008168">
    <property type="term" value="F:methyltransferase activity"/>
    <property type="evidence" value="ECO:0007669"/>
    <property type="project" value="UniProtKB-KW"/>
</dbReference>
<dbReference type="InterPro" id="IPR041698">
    <property type="entry name" value="Methyltransf_25"/>
</dbReference>
<keyword evidence="4" id="KW-0808">Transferase</keyword>
<dbReference type="PANTHER" id="PTHR45277">
    <property type="entry name" value="EXPRESSED PROTEIN"/>
    <property type="match status" value="1"/>
</dbReference>
<keyword evidence="2" id="KW-0472">Membrane</keyword>